<reference evidence="3" key="2">
    <citation type="submission" date="2020-09" db="EMBL/GenBank/DDBJ databases">
        <authorList>
            <person name="Sun Q."/>
            <person name="Zhou Y."/>
        </authorList>
    </citation>
    <scope>NUCLEOTIDE SEQUENCE</scope>
    <source>
        <strain evidence="3">CGMCC 4.5737</strain>
    </source>
</reference>
<feature type="region of interest" description="Disordered" evidence="1">
    <location>
        <begin position="1"/>
        <end position="32"/>
    </location>
</feature>
<dbReference type="Pfam" id="PF00501">
    <property type="entry name" value="AMP-binding"/>
    <property type="match status" value="1"/>
</dbReference>
<dbReference type="InterPro" id="IPR000873">
    <property type="entry name" value="AMP-dep_synth/lig_dom"/>
</dbReference>
<evidence type="ECO:0000259" key="2">
    <source>
        <dbReference type="Pfam" id="PF00501"/>
    </source>
</evidence>
<dbReference type="NCBIfam" id="TIGR01733">
    <property type="entry name" value="AA-adenyl-dom"/>
    <property type="match status" value="1"/>
</dbReference>
<comment type="caution">
    <text evidence="3">The sequence shown here is derived from an EMBL/GenBank/DDBJ whole genome shotgun (WGS) entry which is preliminary data.</text>
</comment>
<organism evidence="3 4">
    <name type="scientific">Longimycelium tulufanense</name>
    <dbReference type="NCBI Taxonomy" id="907463"/>
    <lineage>
        <taxon>Bacteria</taxon>
        <taxon>Bacillati</taxon>
        <taxon>Actinomycetota</taxon>
        <taxon>Actinomycetes</taxon>
        <taxon>Pseudonocardiales</taxon>
        <taxon>Pseudonocardiaceae</taxon>
        <taxon>Longimycelium</taxon>
    </lineage>
</organism>
<dbReference type="Gene3D" id="3.30.300.30">
    <property type="match status" value="1"/>
</dbReference>
<dbReference type="InterPro" id="IPR010071">
    <property type="entry name" value="AA_adenyl_dom"/>
</dbReference>
<accession>A0A8J3FT62</accession>
<dbReference type="Gene3D" id="3.40.50.12780">
    <property type="entry name" value="N-terminal domain of ligase-like"/>
    <property type="match status" value="1"/>
</dbReference>
<sequence length="672" mass="73514">MFRQQLPDRGRTHSSGPTDHIGKDTGPPDQYDLHFTGIKHPQWIVNVPRTKGSHSVTPPAVRHSFVRPVAANSPGRWDIIGMYRPKRNNRRRTGRFAVVVLARTGSPDCDQRGELRGIRSLLSIPACRRENTVYHHPPERTAPMIDALNLRCHGLPRFSWGTFQPLPHSCIHHAFEQQAFARPDSIAAEHLGETITYGELNRQANRLATRLASHGVRPGDDVALFARRSIPMLVGLLAALKVGAAYVPQDVGVAPRSQLRHVIDTASTTVILTLSGLREKIPAPHNNSTCIEIDTVMAEPLEESHDVDFRPERPLRGSDACYVLFTSGTTGRPNGVVVTHGNVCNILLTKPGNLDMRPGRRVGQILNIAFDMAAWEILGCLSHGATLVIRGVDIAAAVERVDVVIATPTILSTIDPARCERIKVAAVAGEPCPRTLADRWASFCTFYNACGPTETTIVNTMQRHDPTAERLTIGRPTPNNSVYVLDENLCPCEVGAVGEMWAGGDCVSAGYLKNPELNAERYAPDPFLGGGRLMFRTRDLGRWTPEGELEHLGRTDDQVKIRGFRVELDSVSAVLETVPGCTRAATLKLDSRTLVSFVAPGHVDPVRARRAVESALPYYCTPAAVHPLPALPRTSRGKIDKSLLLELARELHTTKDLASPRPGSTFPEGVAS</sequence>
<dbReference type="Proteomes" id="UP000637578">
    <property type="component" value="Unassembled WGS sequence"/>
</dbReference>
<evidence type="ECO:0000313" key="3">
    <source>
        <dbReference type="EMBL" id="GGM36102.1"/>
    </source>
</evidence>
<keyword evidence="4" id="KW-1185">Reference proteome</keyword>
<name>A0A8J3FT62_9PSEU</name>
<gene>
    <name evidence="3" type="ORF">GCM10012275_04130</name>
</gene>
<dbReference type="AlphaFoldDB" id="A0A8J3FT62"/>
<protein>
    <recommendedName>
        <fullName evidence="2">AMP-dependent synthetase/ligase domain-containing protein</fullName>
    </recommendedName>
</protein>
<dbReference type="EMBL" id="BMMK01000001">
    <property type="protein sequence ID" value="GGM36102.1"/>
    <property type="molecule type" value="Genomic_DNA"/>
</dbReference>
<feature type="domain" description="AMP-dependent synthetase/ligase" evidence="2">
    <location>
        <begin position="175"/>
        <end position="512"/>
    </location>
</feature>
<reference evidence="3" key="1">
    <citation type="journal article" date="2014" name="Int. J. Syst. Evol. Microbiol.">
        <title>Complete genome sequence of Corynebacterium casei LMG S-19264T (=DSM 44701T), isolated from a smear-ripened cheese.</title>
        <authorList>
            <consortium name="US DOE Joint Genome Institute (JGI-PGF)"/>
            <person name="Walter F."/>
            <person name="Albersmeier A."/>
            <person name="Kalinowski J."/>
            <person name="Ruckert C."/>
        </authorList>
    </citation>
    <scope>NUCLEOTIDE SEQUENCE</scope>
    <source>
        <strain evidence="3">CGMCC 4.5737</strain>
    </source>
</reference>
<dbReference type="PANTHER" id="PTHR45527">
    <property type="entry name" value="NONRIBOSOMAL PEPTIDE SYNTHETASE"/>
    <property type="match status" value="1"/>
</dbReference>
<dbReference type="InterPro" id="IPR045851">
    <property type="entry name" value="AMP-bd_C_sf"/>
</dbReference>
<dbReference type="SUPFAM" id="SSF56801">
    <property type="entry name" value="Acetyl-CoA synthetase-like"/>
    <property type="match status" value="1"/>
</dbReference>
<proteinExistence type="predicted"/>
<dbReference type="GO" id="GO:0005737">
    <property type="term" value="C:cytoplasm"/>
    <property type="evidence" value="ECO:0007669"/>
    <property type="project" value="TreeGrafter"/>
</dbReference>
<feature type="compositionally biased region" description="Basic and acidic residues" evidence="1">
    <location>
        <begin position="1"/>
        <end position="11"/>
    </location>
</feature>
<dbReference type="InterPro" id="IPR042099">
    <property type="entry name" value="ANL_N_sf"/>
</dbReference>
<dbReference type="PANTHER" id="PTHR45527:SF1">
    <property type="entry name" value="FATTY ACID SYNTHASE"/>
    <property type="match status" value="1"/>
</dbReference>
<dbReference type="GO" id="GO:0044550">
    <property type="term" value="P:secondary metabolite biosynthetic process"/>
    <property type="evidence" value="ECO:0007669"/>
    <property type="project" value="TreeGrafter"/>
</dbReference>
<dbReference type="GO" id="GO:0043041">
    <property type="term" value="P:amino acid activation for nonribosomal peptide biosynthetic process"/>
    <property type="evidence" value="ECO:0007669"/>
    <property type="project" value="TreeGrafter"/>
</dbReference>
<evidence type="ECO:0000313" key="4">
    <source>
        <dbReference type="Proteomes" id="UP000637578"/>
    </source>
</evidence>
<dbReference type="GO" id="GO:0031177">
    <property type="term" value="F:phosphopantetheine binding"/>
    <property type="evidence" value="ECO:0007669"/>
    <property type="project" value="TreeGrafter"/>
</dbReference>
<evidence type="ECO:0000256" key="1">
    <source>
        <dbReference type="SAM" id="MobiDB-lite"/>
    </source>
</evidence>